<gene>
    <name evidence="15" type="ORF">ME5_01196</name>
</gene>
<comment type="similarity">
    <text evidence="3">Belongs to the HAD-like hydrolase superfamily. SerB family.</text>
</comment>
<dbReference type="OrthoDB" id="9792539at2"/>
<dbReference type="InterPro" id="IPR023214">
    <property type="entry name" value="HAD_sf"/>
</dbReference>
<keyword evidence="9" id="KW-0460">Magnesium</keyword>
<dbReference type="EMBL" id="AIMB01000008">
    <property type="protein sequence ID" value="EJF88645.1"/>
    <property type="molecule type" value="Genomic_DNA"/>
</dbReference>
<sequence>MPYRKNLVATLITNPDNPILTSDYVDKACKQINASHVYWLCDGVACDIPLNNSINPQETDEKLRHFFSDEAVDIAIQIQDTRRKKLLIADMDSTIIQQECIDELAEEVGLRAEIAEITRRAMNGDIAFDVALKHRVSLLKDLSLNVIKNIIDNRITLMPGANTLLKTMRKNGAYTALVSGGFTVFTAHIAQQLGFDEHHANKLILNHEKLTGEVAEPILGKQAKLDQLLKICAQLSLSVKETMAVGDGANDLAMLQKAGSGVALHAKPMVAKAASIRIDYGDLTALLYLQGYRKSDFVH</sequence>
<dbReference type="Gene3D" id="3.40.50.1000">
    <property type="entry name" value="HAD superfamily/HAD-like"/>
    <property type="match status" value="1"/>
</dbReference>
<evidence type="ECO:0000256" key="6">
    <source>
        <dbReference type="ARBA" id="ARBA00022605"/>
    </source>
</evidence>
<dbReference type="GO" id="GO:0005737">
    <property type="term" value="C:cytoplasm"/>
    <property type="evidence" value="ECO:0007669"/>
    <property type="project" value="TreeGrafter"/>
</dbReference>
<dbReference type="RefSeq" id="WP_008039375.1">
    <property type="nucleotide sequence ID" value="NZ_JH725147.1"/>
</dbReference>
<evidence type="ECO:0000313" key="16">
    <source>
        <dbReference type="Proteomes" id="UP000008952"/>
    </source>
</evidence>
<comment type="caution">
    <text evidence="15">The sequence shown here is derived from an EMBL/GenBank/DDBJ whole genome shotgun (WGS) entry which is preliminary data.</text>
</comment>
<dbReference type="HOGENOM" id="CLU_036368_4_2_5"/>
<evidence type="ECO:0000256" key="14">
    <source>
        <dbReference type="PIRSR" id="PIRSR604469-1"/>
    </source>
</evidence>
<comment type="catalytic activity">
    <reaction evidence="12">
        <text>O-phospho-L-serine + H2O = L-serine + phosphate</text>
        <dbReference type="Rhea" id="RHEA:21208"/>
        <dbReference type="ChEBI" id="CHEBI:15377"/>
        <dbReference type="ChEBI" id="CHEBI:33384"/>
        <dbReference type="ChEBI" id="CHEBI:43474"/>
        <dbReference type="ChEBI" id="CHEBI:57524"/>
        <dbReference type="EC" id="3.1.3.3"/>
    </reaction>
</comment>
<proteinExistence type="inferred from homology"/>
<evidence type="ECO:0000256" key="13">
    <source>
        <dbReference type="ARBA" id="ARBA00048523"/>
    </source>
</evidence>
<name>J1JVR1_9HYPH</name>
<keyword evidence="16" id="KW-1185">Reference proteome</keyword>
<evidence type="ECO:0000256" key="1">
    <source>
        <dbReference type="ARBA" id="ARBA00001946"/>
    </source>
</evidence>
<keyword evidence="8" id="KW-0378">Hydrolase</keyword>
<dbReference type="EC" id="3.1.3.3" evidence="4"/>
<keyword evidence="7" id="KW-0479">Metal-binding</keyword>
<dbReference type="InterPro" id="IPR050582">
    <property type="entry name" value="HAD-like_SerB"/>
</dbReference>
<evidence type="ECO:0000256" key="7">
    <source>
        <dbReference type="ARBA" id="ARBA00022723"/>
    </source>
</evidence>
<comment type="cofactor">
    <cofactor evidence="1">
        <name>Mg(2+)</name>
        <dbReference type="ChEBI" id="CHEBI:18420"/>
    </cofactor>
</comment>
<feature type="active site" description="Proton donor" evidence="14">
    <location>
        <position position="92"/>
    </location>
</feature>
<dbReference type="SFLD" id="SFLDS00003">
    <property type="entry name" value="Haloacid_Dehalogenase"/>
    <property type="match status" value="1"/>
</dbReference>
<dbReference type="SUPFAM" id="SSF56784">
    <property type="entry name" value="HAD-like"/>
    <property type="match status" value="1"/>
</dbReference>
<accession>J1JVR1</accession>
<dbReference type="AlphaFoldDB" id="J1JVR1"/>
<dbReference type="NCBIfam" id="TIGR01488">
    <property type="entry name" value="HAD-SF-IB"/>
    <property type="match status" value="1"/>
</dbReference>
<dbReference type="CDD" id="cd07500">
    <property type="entry name" value="HAD_PSP"/>
    <property type="match status" value="1"/>
</dbReference>
<evidence type="ECO:0000256" key="8">
    <source>
        <dbReference type="ARBA" id="ARBA00022801"/>
    </source>
</evidence>
<evidence type="ECO:0000256" key="4">
    <source>
        <dbReference type="ARBA" id="ARBA00012640"/>
    </source>
</evidence>
<dbReference type="UniPathway" id="UPA00135">
    <property type="reaction ID" value="UER00198"/>
</dbReference>
<comment type="catalytic activity">
    <reaction evidence="13">
        <text>O-phospho-D-serine + H2O = D-serine + phosphate</text>
        <dbReference type="Rhea" id="RHEA:24873"/>
        <dbReference type="ChEBI" id="CHEBI:15377"/>
        <dbReference type="ChEBI" id="CHEBI:35247"/>
        <dbReference type="ChEBI" id="CHEBI:43474"/>
        <dbReference type="ChEBI" id="CHEBI:58680"/>
        <dbReference type="EC" id="3.1.3.3"/>
    </reaction>
</comment>
<dbReference type="PATRIC" id="fig|1094558.3.peg.1294"/>
<evidence type="ECO:0000256" key="5">
    <source>
        <dbReference type="ARBA" id="ARBA00015196"/>
    </source>
</evidence>
<dbReference type="InterPro" id="IPR036412">
    <property type="entry name" value="HAD-like_sf"/>
</dbReference>
<dbReference type="Proteomes" id="UP000008952">
    <property type="component" value="Unassembled WGS sequence"/>
</dbReference>
<evidence type="ECO:0000256" key="10">
    <source>
        <dbReference type="ARBA" id="ARBA00023299"/>
    </source>
</evidence>
<evidence type="ECO:0000256" key="12">
    <source>
        <dbReference type="ARBA" id="ARBA00048138"/>
    </source>
</evidence>
<evidence type="ECO:0000256" key="11">
    <source>
        <dbReference type="ARBA" id="ARBA00031693"/>
    </source>
</evidence>
<evidence type="ECO:0000256" key="3">
    <source>
        <dbReference type="ARBA" id="ARBA00009184"/>
    </source>
</evidence>
<dbReference type="SFLD" id="SFLDG01137">
    <property type="entry name" value="C1.6.1:_Phosphoserine_Phosphat"/>
    <property type="match status" value="1"/>
</dbReference>
<reference evidence="15 16" key="1">
    <citation type="submission" date="2012-03" db="EMBL/GenBank/DDBJ databases">
        <title>The Genome Sequence of Bartonella tamiae Th239.</title>
        <authorList>
            <consortium name="The Broad Institute Genome Sequencing Platform"/>
            <consortium name="The Broad Institute Genome Sequencing Center for Infectious Disease"/>
            <person name="Feldgarden M."/>
            <person name="Kirby J."/>
            <person name="Kosoy M."/>
            <person name="Birtles R."/>
            <person name="Probert W.S."/>
            <person name="Chiaraviglio L."/>
            <person name="Young S.K."/>
            <person name="Zeng Q."/>
            <person name="Gargeya S."/>
            <person name="Fitzgerald M."/>
            <person name="Haas B."/>
            <person name="Abouelleil A."/>
            <person name="Alvarado L."/>
            <person name="Arachchi H.M."/>
            <person name="Berlin A."/>
            <person name="Chapman S.B."/>
            <person name="Gearin G."/>
            <person name="Goldberg J."/>
            <person name="Griggs A."/>
            <person name="Gujja S."/>
            <person name="Hansen M."/>
            <person name="Heiman D."/>
            <person name="Howarth C."/>
            <person name="Larimer J."/>
            <person name="Lui A."/>
            <person name="MacDonald P.J.P."/>
            <person name="McCowen C."/>
            <person name="Montmayeur A."/>
            <person name="Murphy C."/>
            <person name="Neiman D."/>
            <person name="Pearson M."/>
            <person name="Priest M."/>
            <person name="Roberts A."/>
            <person name="Saif S."/>
            <person name="Shea T."/>
            <person name="Sisk P."/>
            <person name="Stolte C."/>
            <person name="Sykes S."/>
            <person name="Wortman J."/>
            <person name="Nusbaum C."/>
            <person name="Birren B."/>
        </authorList>
    </citation>
    <scope>NUCLEOTIDE SEQUENCE [LARGE SCALE GENOMIC DNA]</scope>
    <source>
        <strain evidence="15 16">Th239</strain>
    </source>
</reference>
<evidence type="ECO:0000256" key="9">
    <source>
        <dbReference type="ARBA" id="ARBA00022842"/>
    </source>
</evidence>
<dbReference type="PANTHER" id="PTHR43344">
    <property type="entry name" value="PHOSPHOSERINE PHOSPHATASE"/>
    <property type="match status" value="1"/>
</dbReference>
<evidence type="ECO:0000256" key="2">
    <source>
        <dbReference type="ARBA" id="ARBA00005135"/>
    </source>
</evidence>
<dbReference type="STRING" id="1094558.ME5_01196"/>
<dbReference type="GO" id="GO:0036424">
    <property type="term" value="F:L-phosphoserine phosphatase activity"/>
    <property type="evidence" value="ECO:0007669"/>
    <property type="project" value="InterPro"/>
</dbReference>
<dbReference type="NCBIfam" id="TIGR00338">
    <property type="entry name" value="serB"/>
    <property type="match status" value="1"/>
</dbReference>
<organism evidence="15 16">
    <name type="scientific">Bartonella tamiae Th239</name>
    <dbReference type="NCBI Taxonomy" id="1094558"/>
    <lineage>
        <taxon>Bacteria</taxon>
        <taxon>Pseudomonadati</taxon>
        <taxon>Pseudomonadota</taxon>
        <taxon>Alphaproteobacteria</taxon>
        <taxon>Hyphomicrobiales</taxon>
        <taxon>Bartonellaceae</taxon>
        <taxon>Bartonella</taxon>
    </lineage>
</organism>
<feature type="active site" description="Nucleophile" evidence="14">
    <location>
        <position position="90"/>
    </location>
</feature>
<keyword evidence="6" id="KW-0028">Amino-acid biosynthesis</keyword>
<dbReference type="GO" id="GO:0006564">
    <property type="term" value="P:L-serine biosynthetic process"/>
    <property type="evidence" value="ECO:0007669"/>
    <property type="project" value="UniProtKB-KW"/>
</dbReference>
<keyword evidence="10" id="KW-0718">Serine biosynthesis</keyword>
<dbReference type="SFLD" id="SFLDF00029">
    <property type="entry name" value="phosphoserine_phosphatase"/>
    <property type="match status" value="1"/>
</dbReference>
<dbReference type="Pfam" id="PF00702">
    <property type="entry name" value="Hydrolase"/>
    <property type="match status" value="1"/>
</dbReference>
<protein>
    <recommendedName>
        <fullName evidence="5">Phosphoserine phosphatase</fullName>
        <ecNumber evidence="4">3.1.3.3</ecNumber>
    </recommendedName>
    <alternativeName>
        <fullName evidence="11">O-phosphoserine phosphohydrolase</fullName>
    </alternativeName>
</protein>
<dbReference type="eggNOG" id="COG0560">
    <property type="taxonomic scope" value="Bacteria"/>
</dbReference>
<dbReference type="SFLD" id="SFLDG01136">
    <property type="entry name" value="C1.6:_Phosphoserine_Phosphatas"/>
    <property type="match status" value="1"/>
</dbReference>
<comment type="pathway">
    <text evidence="2">Amino-acid biosynthesis; L-serine biosynthesis; L-serine from 3-phospho-D-glycerate: step 3/3.</text>
</comment>
<dbReference type="InterPro" id="IPR004469">
    <property type="entry name" value="PSP"/>
</dbReference>
<evidence type="ECO:0000313" key="15">
    <source>
        <dbReference type="EMBL" id="EJF88645.1"/>
    </source>
</evidence>
<dbReference type="PANTHER" id="PTHR43344:SF2">
    <property type="entry name" value="PHOSPHOSERINE PHOSPHATASE"/>
    <property type="match status" value="1"/>
</dbReference>
<dbReference type="GO" id="GO:0000287">
    <property type="term" value="F:magnesium ion binding"/>
    <property type="evidence" value="ECO:0007669"/>
    <property type="project" value="TreeGrafter"/>
</dbReference>